<feature type="non-terminal residue" evidence="2">
    <location>
        <position position="1"/>
    </location>
</feature>
<gene>
    <name evidence="2" type="ORF">B0J15DRAFT_558189</name>
</gene>
<evidence type="ECO:0000313" key="3">
    <source>
        <dbReference type="Proteomes" id="UP000736672"/>
    </source>
</evidence>
<name>A0A9P9REJ3_FUSSL</name>
<proteinExistence type="predicted"/>
<protein>
    <submittedName>
        <fullName evidence="2">Heterokaryon incompatibility protein-domain-containing protein</fullName>
    </submittedName>
</protein>
<sequence length="237" mass="26690">EAYDSDTARPENAMSLPKGSSLYANLKISGRQIRLLTILSTTPEISCRVEVAEFEDELSFNALSYVWGDPTVTEAILVNGHRIQVTTNLASALGYAPHHLSESKHATSMKLWVDSICINQKDIAEKNRQVSLMKDIYSQSGIVLCWLGSPSDPIHAAMNAVESVAHERHIRDADAVYYKHQDELLDCFEQLRSHLKKLHVTYNNLLWLKQHPWLYEVKEVVGESPTGPAQPLFDVSY</sequence>
<comment type="caution">
    <text evidence="2">The sequence shown here is derived from an EMBL/GenBank/DDBJ whole genome shotgun (WGS) entry which is preliminary data.</text>
</comment>
<accession>A0A9P9REJ3</accession>
<evidence type="ECO:0000259" key="1">
    <source>
        <dbReference type="Pfam" id="PF06985"/>
    </source>
</evidence>
<organism evidence="2 3">
    <name type="scientific">Fusarium solani</name>
    <name type="common">Filamentous fungus</name>
    <dbReference type="NCBI Taxonomy" id="169388"/>
    <lineage>
        <taxon>Eukaryota</taxon>
        <taxon>Fungi</taxon>
        <taxon>Dikarya</taxon>
        <taxon>Ascomycota</taxon>
        <taxon>Pezizomycotina</taxon>
        <taxon>Sordariomycetes</taxon>
        <taxon>Hypocreomycetidae</taxon>
        <taxon>Hypocreales</taxon>
        <taxon>Nectriaceae</taxon>
        <taxon>Fusarium</taxon>
        <taxon>Fusarium solani species complex</taxon>
    </lineage>
</organism>
<dbReference type="InterPro" id="IPR052895">
    <property type="entry name" value="HetReg/Transcr_Mod"/>
</dbReference>
<dbReference type="Proteomes" id="UP000736672">
    <property type="component" value="Unassembled WGS sequence"/>
</dbReference>
<dbReference type="PANTHER" id="PTHR24148">
    <property type="entry name" value="ANKYRIN REPEAT DOMAIN-CONTAINING PROTEIN 39 HOMOLOG-RELATED"/>
    <property type="match status" value="1"/>
</dbReference>
<reference evidence="2" key="1">
    <citation type="journal article" date="2021" name="Nat. Commun.">
        <title>Genetic determinants of endophytism in the Arabidopsis root mycobiome.</title>
        <authorList>
            <person name="Mesny F."/>
            <person name="Miyauchi S."/>
            <person name="Thiergart T."/>
            <person name="Pickel B."/>
            <person name="Atanasova L."/>
            <person name="Karlsson M."/>
            <person name="Huettel B."/>
            <person name="Barry K.W."/>
            <person name="Haridas S."/>
            <person name="Chen C."/>
            <person name="Bauer D."/>
            <person name="Andreopoulos W."/>
            <person name="Pangilinan J."/>
            <person name="LaButti K."/>
            <person name="Riley R."/>
            <person name="Lipzen A."/>
            <person name="Clum A."/>
            <person name="Drula E."/>
            <person name="Henrissat B."/>
            <person name="Kohler A."/>
            <person name="Grigoriev I.V."/>
            <person name="Martin F.M."/>
            <person name="Hacquard S."/>
        </authorList>
    </citation>
    <scope>NUCLEOTIDE SEQUENCE</scope>
    <source>
        <strain evidence="2">FSSC 5 MPI-SDFR-AT-0091</strain>
    </source>
</reference>
<dbReference type="EMBL" id="JAGTJS010000001">
    <property type="protein sequence ID" value="KAH7276097.1"/>
    <property type="molecule type" value="Genomic_DNA"/>
</dbReference>
<dbReference type="InterPro" id="IPR010730">
    <property type="entry name" value="HET"/>
</dbReference>
<dbReference type="AlphaFoldDB" id="A0A9P9REJ3"/>
<keyword evidence="3" id="KW-1185">Reference proteome</keyword>
<dbReference type="PANTHER" id="PTHR24148:SF64">
    <property type="entry name" value="HETEROKARYON INCOMPATIBILITY DOMAIN-CONTAINING PROTEIN"/>
    <property type="match status" value="1"/>
</dbReference>
<evidence type="ECO:0000313" key="2">
    <source>
        <dbReference type="EMBL" id="KAH7276097.1"/>
    </source>
</evidence>
<dbReference type="OrthoDB" id="5571888at2759"/>
<feature type="non-terminal residue" evidence="2">
    <location>
        <position position="237"/>
    </location>
</feature>
<dbReference type="Pfam" id="PF06985">
    <property type="entry name" value="HET"/>
    <property type="match status" value="1"/>
</dbReference>
<feature type="domain" description="Heterokaryon incompatibility" evidence="1">
    <location>
        <begin position="60"/>
        <end position="176"/>
    </location>
</feature>